<proteinExistence type="predicted"/>
<keyword evidence="3" id="KW-1185">Reference proteome</keyword>
<dbReference type="Proteomes" id="UP001152799">
    <property type="component" value="Chromosome 1"/>
</dbReference>
<evidence type="ECO:0000313" key="3">
    <source>
        <dbReference type="Proteomes" id="UP001152799"/>
    </source>
</evidence>
<evidence type="ECO:0000313" key="2">
    <source>
        <dbReference type="EMBL" id="CAG9759508.1"/>
    </source>
</evidence>
<organism evidence="2 3">
    <name type="scientific">Ceutorhynchus assimilis</name>
    <name type="common">cabbage seed weevil</name>
    <dbReference type="NCBI Taxonomy" id="467358"/>
    <lineage>
        <taxon>Eukaryota</taxon>
        <taxon>Metazoa</taxon>
        <taxon>Ecdysozoa</taxon>
        <taxon>Arthropoda</taxon>
        <taxon>Hexapoda</taxon>
        <taxon>Insecta</taxon>
        <taxon>Pterygota</taxon>
        <taxon>Neoptera</taxon>
        <taxon>Endopterygota</taxon>
        <taxon>Coleoptera</taxon>
        <taxon>Polyphaga</taxon>
        <taxon>Cucujiformia</taxon>
        <taxon>Curculionidae</taxon>
        <taxon>Ceutorhynchinae</taxon>
        <taxon>Ceutorhynchus</taxon>
    </lineage>
</organism>
<feature type="region of interest" description="Disordered" evidence="1">
    <location>
        <begin position="33"/>
        <end position="64"/>
    </location>
</feature>
<evidence type="ECO:0000256" key="1">
    <source>
        <dbReference type="SAM" id="MobiDB-lite"/>
    </source>
</evidence>
<dbReference type="EMBL" id="OU892277">
    <property type="protein sequence ID" value="CAG9759508.1"/>
    <property type="molecule type" value="Genomic_DNA"/>
</dbReference>
<reference evidence="2" key="1">
    <citation type="submission" date="2022-01" db="EMBL/GenBank/DDBJ databases">
        <authorList>
            <person name="King R."/>
        </authorList>
    </citation>
    <scope>NUCLEOTIDE SEQUENCE</scope>
</reference>
<name>A0A9N9QIW4_9CUCU</name>
<gene>
    <name evidence="2" type="ORF">CEUTPL_LOCUS257</name>
</gene>
<dbReference type="AlphaFoldDB" id="A0A9N9QIW4"/>
<sequence length="124" mass="14458">MIGLQTIQHSIAASQHNKITDESNTSLKLLLENEESEEGNETETVTSLRQSVNTTEPNRVKRNNLETSNKTVFSREWMRKAVIEWWKKTLQSFEDEMYAIRPNFFCTSLNYSQTLSLAQKRPIF</sequence>
<accession>A0A9N9QIW4</accession>
<protein>
    <submittedName>
        <fullName evidence="2">Uncharacterized protein</fullName>
    </submittedName>
</protein>
<feature type="compositionally biased region" description="Polar residues" evidence="1">
    <location>
        <begin position="48"/>
        <end position="57"/>
    </location>
</feature>